<comment type="catalytic activity">
    <reaction evidence="18">
        <text>L-threonyl-[protein] + ATP = O-phospho-L-threonyl-[protein] + ADP + H(+)</text>
        <dbReference type="Rhea" id="RHEA:46608"/>
        <dbReference type="Rhea" id="RHEA-COMP:11060"/>
        <dbReference type="Rhea" id="RHEA-COMP:11605"/>
        <dbReference type="ChEBI" id="CHEBI:15378"/>
        <dbReference type="ChEBI" id="CHEBI:30013"/>
        <dbReference type="ChEBI" id="CHEBI:30616"/>
        <dbReference type="ChEBI" id="CHEBI:61977"/>
        <dbReference type="ChEBI" id="CHEBI:456216"/>
        <dbReference type="EC" id="2.7.12.1"/>
    </reaction>
</comment>
<evidence type="ECO:0000256" key="17">
    <source>
        <dbReference type="ARBA" id="ARBA00049003"/>
    </source>
</evidence>
<dbReference type="EC" id="2.7.12.1" evidence="5"/>
<dbReference type="GO" id="GO:0070374">
    <property type="term" value="P:positive regulation of ERK1 and ERK2 cascade"/>
    <property type="evidence" value="ECO:0007669"/>
    <property type="project" value="TreeGrafter"/>
</dbReference>
<evidence type="ECO:0000259" key="21">
    <source>
        <dbReference type="PROSITE" id="PS50011"/>
    </source>
</evidence>
<keyword evidence="23" id="KW-1185">Reference proteome</keyword>
<dbReference type="GO" id="GO:0044344">
    <property type="term" value="P:cellular response to fibroblast growth factor stimulus"/>
    <property type="evidence" value="ECO:0007669"/>
    <property type="project" value="TreeGrafter"/>
</dbReference>
<dbReference type="GO" id="GO:0004713">
    <property type="term" value="F:protein tyrosine kinase activity"/>
    <property type="evidence" value="ECO:0007669"/>
    <property type="project" value="UniProtKB-KW"/>
</dbReference>
<name>A0A8C7GR05_ONCKI</name>
<evidence type="ECO:0000256" key="8">
    <source>
        <dbReference type="ARBA" id="ARBA00022679"/>
    </source>
</evidence>
<dbReference type="GO" id="GO:0005524">
    <property type="term" value="F:ATP binding"/>
    <property type="evidence" value="ECO:0007669"/>
    <property type="project" value="UniProtKB-UniRule"/>
</dbReference>
<evidence type="ECO:0000256" key="19">
    <source>
        <dbReference type="ARBA" id="ARBA00051680"/>
    </source>
</evidence>
<evidence type="ECO:0000256" key="1">
    <source>
        <dbReference type="ARBA" id="ARBA00004187"/>
    </source>
</evidence>
<dbReference type="SMART" id="SM00220">
    <property type="entry name" value="S_TKc"/>
    <property type="match status" value="1"/>
</dbReference>
<dbReference type="Gene3D" id="1.10.510.10">
    <property type="entry name" value="Transferase(Phosphotransferase) domain 1"/>
    <property type="match status" value="1"/>
</dbReference>
<dbReference type="InterPro" id="IPR008271">
    <property type="entry name" value="Ser/Thr_kinase_AS"/>
</dbReference>
<comment type="catalytic activity">
    <reaction evidence="17">
        <text>L-seryl-[protein] + ATP = O-phospho-L-seryl-[protein] + ADP + H(+)</text>
        <dbReference type="Rhea" id="RHEA:17989"/>
        <dbReference type="Rhea" id="RHEA-COMP:9863"/>
        <dbReference type="Rhea" id="RHEA-COMP:11604"/>
        <dbReference type="ChEBI" id="CHEBI:15378"/>
        <dbReference type="ChEBI" id="CHEBI:29999"/>
        <dbReference type="ChEBI" id="CHEBI:30616"/>
        <dbReference type="ChEBI" id="CHEBI:83421"/>
        <dbReference type="ChEBI" id="CHEBI:456216"/>
        <dbReference type="EC" id="2.7.12.1"/>
    </reaction>
</comment>
<dbReference type="GO" id="GO:0070161">
    <property type="term" value="C:anchoring junction"/>
    <property type="evidence" value="ECO:0007669"/>
    <property type="project" value="UniProtKB-SubCell"/>
</dbReference>
<dbReference type="AlphaFoldDB" id="A0A8C7GR05"/>
<evidence type="ECO:0000256" key="18">
    <source>
        <dbReference type="ARBA" id="ARBA00049308"/>
    </source>
</evidence>
<reference evidence="22" key="2">
    <citation type="submission" date="2025-09" db="UniProtKB">
        <authorList>
            <consortium name="Ensembl"/>
        </authorList>
    </citation>
    <scope>IDENTIFICATION</scope>
</reference>
<dbReference type="Pfam" id="PF00069">
    <property type="entry name" value="Pkinase"/>
    <property type="match status" value="1"/>
</dbReference>
<evidence type="ECO:0000313" key="22">
    <source>
        <dbReference type="Ensembl" id="ENSOKIP00005047064.1"/>
    </source>
</evidence>
<dbReference type="SUPFAM" id="SSF56112">
    <property type="entry name" value="Protein kinase-like (PK-like)"/>
    <property type="match status" value="1"/>
</dbReference>
<protein>
    <recommendedName>
        <fullName evidence="14">Dual serine/threonine and tyrosine protein kinase</fullName>
        <ecNumber evidence="5">2.7.12.1</ecNumber>
    </recommendedName>
    <alternativeName>
        <fullName evidence="16">Dusty protein kinase</fullName>
    </alternativeName>
    <alternativeName>
        <fullName evidence="15">Receptor-interacting serine/threonine-protein kinase 5</fullName>
    </alternativeName>
</protein>
<dbReference type="PROSITE" id="PS00108">
    <property type="entry name" value="PROTEIN_KINASE_ST"/>
    <property type="match status" value="1"/>
</dbReference>
<dbReference type="GO" id="GO:0016324">
    <property type="term" value="C:apical plasma membrane"/>
    <property type="evidence" value="ECO:0007669"/>
    <property type="project" value="UniProtKB-SubCell"/>
</dbReference>
<accession>A0A8C7GR05</accession>
<evidence type="ECO:0000256" key="2">
    <source>
        <dbReference type="ARBA" id="ARBA00004221"/>
    </source>
</evidence>
<dbReference type="GO" id="GO:0004712">
    <property type="term" value="F:protein serine/threonine/tyrosine kinase activity"/>
    <property type="evidence" value="ECO:0007669"/>
    <property type="project" value="UniProtKB-EC"/>
</dbReference>
<keyword evidence="9 20" id="KW-0547">Nucleotide-binding</keyword>
<evidence type="ECO:0000256" key="15">
    <source>
        <dbReference type="ARBA" id="ARBA00041268"/>
    </source>
</evidence>
<evidence type="ECO:0000256" key="3">
    <source>
        <dbReference type="ARBA" id="ARBA00004282"/>
    </source>
</evidence>
<keyword evidence="12" id="KW-0965">Cell junction</keyword>
<dbReference type="GO" id="GO:0016323">
    <property type="term" value="C:basolateral plasma membrane"/>
    <property type="evidence" value="ECO:0007669"/>
    <property type="project" value="UniProtKB-SubCell"/>
</dbReference>
<dbReference type="GO" id="GO:0005737">
    <property type="term" value="C:cytoplasm"/>
    <property type="evidence" value="ECO:0007669"/>
    <property type="project" value="UniProtKB-SubCell"/>
</dbReference>
<dbReference type="InterPro" id="IPR000719">
    <property type="entry name" value="Prot_kinase_dom"/>
</dbReference>
<dbReference type="Ensembl" id="ENSOKIT00005049638.1">
    <property type="protein sequence ID" value="ENSOKIP00005047064.1"/>
    <property type="gene ID" value="ENSOKIG00005019218.1"/>
</dbReference>
<dbReference type="PANTHER" id="PTHR46392:SF1">
    <property type="entry name" value="DUAL SERINE_THREONINE AND TYROSINE PROTEIN KINASE"/>
    <property type="match status" value="1"/>
</dbReference>
<sequence>TGHKHFATLALTSANHVYVTNKIRFDSLLYTHMLLSLLLGQLSCISFPRHEEEFLQSNVGSVLYIVVLGQDCAARYQLLNCLLGERLLPLGPEAGEACDGVQGTSCKRRKLCFTHGRQTRLSLALPGQYELVHQLAAHCGRWDTVPREDLEIQEECEDPAHRLAELEITLHHPLLQEAKIMVVPCPSVQPIEEALEDCTRNTVPIMLYALNQDTLTAEQVAELRKVKEMLLFPICFVRIPATPPEASPEPSRRLERERSTLYKQLLSWASSTPSPAVKPQSVLGETFERLHRLLVTFARQVLHNQQVEVANLLNGVHCRCLDLFINQAFDMQRDLQITPRRLEYTREKEGELFISLMAIANRKQEEMKEMIVETLSSMKEQLLEDAANLEFTDVIVATNGEPVTSKDIKSCIHQIQELIVVRLNQAVANKLISSVDYLRESFVGTLERCLNSLEKSNMESSVHNVTSNHLKQILNAAYHVEVTFHSGSSVTRLVWEQIKQIIQRITFVNPPGITTEWKRKVAQDAIESLSAAKLAKSICSQFRTRLNSSHDAFAGSLRQLEEGHTGRLERTEDLWLRVRKDHAPRLARLSLESRSLRDVLLHGKPKLGPELGRGQYGVVYLCDSWGGRYPCALKSVVPPDDKHWNDLALEFHYTRSLPKHERLVDLHGSVIDHTYGGGSSIAVLLIMERLHRDLYTGLKAGLSLKERLQIALDVVEGIRFLHGQGLLHRDIKLKNVLLDKQNRAKITDLGFCKPEAMMSGSIVGTPIHMAPELFTGARPERLANFDEECWQLMEACWNGDPSQRPLLGIVEPSLQSIMVRLCNCGSDQKSSSLEDSN</sequence>
<dbReference type="InterPro" id="IPR017441">
    <property type="entry name" value="Protein_kinase_ATP_BS"/>
</dbReference>
<dbReference type="GO" id="GO:0045743">
    <property type="term" value="P:positive regulation of fibroblast growth factor receptor signaling pathway"/>
    <property type="evidence" value="ECO:0007669"/>
    <property type="project" value="TreeGrafter"/>
</dbReference>
<evidence type="ECO:0000256" key="5">
    <source>
        <dbReference type="ARBA" id="ARBA00013203"/>
    </source>
</evidence>
<evidence type="ECO:0000313" key="23">
    <source>
        <dbReference type="Proteomes" id="UP000694557"/>
    </source>
</evidence>
<feature type="domain" description="Protein kinase" evidence="21">
    <location>
        <begin position="605"/>
        <end position="837"/>
    </location>
</feature>
<gene>
    <name evidence="22" type="primary">DSTYK</name>
    <name evidence="22" type="synonym">LOC109891100</name>
</gene>
<dbReference type="GO" id="GO:0004674">
    <property type="term" value="F:protein serine/threonine kinase activity"/>
    <property type="evidence" value="ECO:0007669"/>
    <property type="project" value="UniProtKB-KW"/>
</dbReference>
<organism evidence="22 23">
    <name type="scientific">Oncorhynchus kisutch</name>
    <name type="common">Coho salmon</name>
    <name type="synonym">Salmo kisutch</name>
    <dbReference type="NCBI Taxonomy" id="8019"/>
    <lineage>
        <taxon>Eukaryota</taxon>
        <taxon>Metazoa</taxon>
        <taxon>Chordata</taxon>
        <taxon>Craniata</taxon>
        <taxon>Vertebrata</taxon>
        <taxon>Euteleostomi</taxon>
        <taxon>Actinopterygii</taxon>
        <taxon>Neopterygii</taxon>
        <taxon>Teleostei</taxon>
        <taxon>Protacanthopterygii</taxon>
        <taxon>Salmoniformes</taxon>
        <taxon>Salmonidae</taxon>
        <taxon>Salmoninae</taxon>
        <taxon>Oncorhynchus</taxon>
    </lineage>
</organism>
<evidence type="ECO:0000256" key="13">
    <source>
        <dbReference type="ARBA" id="ARBA00023137"/>
    </source>
</evidence>
<evidence type="ECO:0000256" key="12">
    <source>
        <dbReference type="ARBA" id="ARBA00022949"/>
    </source>
</evidence>
<comment type="subcellular location">
    <subcellularLocation>
        <location evidence="2">Apical cell membrane</location>
    </subcellularLocation>
    <subcellularLocation>
        <location evidence="1">Basolateral cell membrane</location>
    </subcellularLocation>
    <subcellularLocation>
        <location evidence="3">Cell junction</location>
    </subcellularLocation>
    <subcellularLocation>
        <location evidence="4">Cytoplasm</location>
    </subcellularLocation>
</comment>
<evidence type="ECO:0000256" key="14">
    <source>
        <dbReference type="ARBA" id="ARBA00040421"/>
    </source>
</evidence>
<evidence type="ECO:0000256" key="11">
    <source>
        <dbReference type="ARBA" id="ARBA00022840"/>
    </source>
</evidence>
<feature type="binding site" evidence="20">
    <location>
        <position position="634"/>
    </location>
    <ligand>
        <name>ATP</name>
        <dbReference type="ChEBI" id="CHEBI:30616"/>
    </ligand>
</feature>
<keyword evidence="7" id="KW-0723">Serine/threonine-protein kinase</keyword>
<keyword evidence="10" id="KW-0418">Kinase</keyword>
<dbReference type="PROSITE" id="PS50011">
    <property type="entry name" value="PROTEIN_KINASE_DOM"/>
    <property type="match status" value="1"/>
</dbReference>
<evidence type="ECO:0000256" key="20">
    <source>
        <dbReference type="PROSITE-ProRule" id="PRU10141"/>
    </source>
</evidence>
<dbReference type="InterPro" id="IPR051302">
    <property type="entry name" value="Dual_SerThr-Tyr_Kinase"/>
</dbReference>
<dbReference type="PROSITE" id="PS00107">
    <property type="entry name" value="PROTEIN_KINASE_ATP"/>
    <property type="match status" value="1"/>
</dbReference>
<evidence type="ECO:0000256" key="7">
    <source>
        <dbReference type="ARBA" id="ARBA00022527"/>
    </source>
</evidence>
<evidence type="ECO:0000256" key="4">
    <source>
        <dbReference type="ARBA" id="ARBA00004496"/>
    </source>
</evidence>
<reference evidence="22" key="1">
    <citation type="submission" date="2025-08" db="UniProtKB">
        <authorList>
            <consortium name="Ensembl"/>
        </authorList>
    </citation>
    <scope>IDENTIFICATION</scope>
</reference>
<keyword evidence="6" id="KW-0963">Cytoplasm</keyword>
<keyword evidence="13" id="KW-0829">Tyrosine-protein kinase</keyword>
<evidence type="ECO:0000256" key="6">
    <source>
        <dbReference type="ARBA" id="ARBA00022490"/>
    </source>
</evidence>
<dbReference type="PANTHER" id="PTHR46392">
    <property type="entry name" value="DUAL SERINE/THREONINE AND TYROSINE PROTEIN KINASE"/>
    <property type="match status" value="1"/>
</dbReference>
<evidence type="ECO:0000256" key="10">
    <source>
        <dbReference type="ARBA" id="ARBA00022777"/>
    </source>
</evidence>
<proteinExistence type="predicted"/>
<evidence type="ECO:0000256" key="9">
    <source>
        <dbReference type="ARBA" id="ARBA00022741"/>
    </source>
</evidence>
<keyword evidence="8" id="KW-0808">Transferase</keyword>
<keyword evidence="11 20" id="KW-0067">ATP-binding</keyword>
<evidence type="ECO:0000256" key="16">
    <source>
        <dbReference type="ARBA" id="ARBA00042638"/>
    </source>
</evidence>
<dbReference type="Proteomes" id="UP000694557">
    <property type="component" value="Unassembled WGS sequence"/>
</dbReference>
<dbReference type="GeneTree" id="ENSGT00840000129948"/>
<dbReference type="InterPro" id="IPR011009">
    <property type="entry name" value="Kinase-like_dom_sf"/>
</dbReference>
<dbReference type="GO" id="GO:0043066">
    <property type="term" value="P:negative regulation of apoptotic process"/>
    <property type="evidence" value="ECO:0007669"/>
    <property type="project" value="TreeGrafter"/>
</dbReference>
<comment type="catalytic activity">
    <reaction evidence="19">
        <text>L-tyrosyl-[protein] + ATP = O-phospho-L-tyrosyl-[protein] + ADP + H(+)</text>
        <dbReference type="Rhea" id="RHEA:10596"/>
        <dbReference type="Rhea" id="RHEA-COMP:10136"/>
        <dbReference type="Rhea" id="RHEA-COMP:20101"/>
        <dbReference type="ChEBI" id="CHEBI:15378"/>
        <dbReference type="ChEBI" id="CHEBI:30616"/>
        <dbReference type="ChEBI" id="CHEBI:46858"/>
        <dbReference type="ChEBI" id="CHEBI:61978"/>
        <dbReference type="ChEBI" id="CHEBI:456216"/>
        <dbReference type="EC" id="2.7.12.1"/>
    </reaction>
</comment>